<organism evidence="4 5">
    <name type="scientific">Corallococcus carmarthensis</name>
    <dbReference type="NCBI Taxonomy" id="2316728"/>
    <lineage>
        <taxon>Bacteria</taxon>
        <taxon>Pseudomonadati</taxon>
        <taxon>Myxococcota</taxon>
        <taxon>Myxococcia</taxon>
        <taxon>Myxococcales</taxon>
        <taxon>Cystobacterineae</taxon>
        <taxon>Myxococcaceae</taxon>
        <taxon>Corallococcus</taxon>
    </lineage>
</organism>
<feature type="domain" description="Type II secretion system protein GspG C-terminal" evidence="3">
    <location>
        <begin position="62"/>
        <end position="144"/>
    </location>
</feature>
<reference evidence="5" key="1">
    <citation type="submission" date="2018-09" db="EMBL/GenBank/DDBJ databases">
        <authorList>
            <person name="Livingstone P.G."/>
            <person name="Whitworth D.E."/>
        </authorList>
    </citation>
    <scope>NUCLEOTIDE SEQUENCE [LARGE SCALE GENOMIC DNA]</scope>
    <source>
        <strain evidence="5">CA043D</strain>
    </source>
</reference>
<evidence type="ECO:0000256" key="1">
    <source>
        <dbReference type="SAM" id="MobiDB-lite"/>
    </source>
</evidence>
<evidence type="ECO:0000313" key="5">
    <source>
        <dbReference type="Proteomes" id="UP000268313"/>
    </source>
</evidence>
<dbReference type="RefSeq" id="WP_120605151.1">
    <property type="nucleotide sequence ID" value="NZ_RAWE01000105.1"/>
</dbReference>
<feature type="transmembrane region" description="Helical" evidence="2">
    <location>
        <begin position="33"/>
        <end position="52"/>
    </location>
</feature>
<evidence type="ECO:0000259" key="3">
    <source>
        <dbReference type="Pfam" id="PF08334"/>
    </source>
</evidence>
<feature type="compositionally biased region" description="Polar residues" evidence="1">
    <location>
        <begin position="1"/>
        <end position="11"/>
    </location>
</feature>
<evidence type="ECO:0000256" key="2">
    <source>
        <dbReference type="SAM" id="Phobius"/>
    </source>
</evidence>
<dbReference type="EMBL" id="RAWE01000105">
    <property type="protein sequence ID" value="RKG99864.1"/>
    <property type="molecule type" value="Genomic_DNA"/>
</dbReference>
<name>A0A3A8K6A1_9BACT</name>
<dbReference type="AlphaFoldDB" id="A0A3A8K6A1"/>
<dbReference type="Pfam" id="PF08334">
    <property type="entry name" value="T2SSG"/>
    <property type="match status" value="1"/>
</dbReference>
<sequence length="155" mass="16511">MTPEHTSSPTSAREARPVSGGQARARSSLLGRLLLLGVFAGATLLAFALVWATEDTSLTPPQRQAREQIRRLEGFFKAYHRLMGFFPTQAQGFAPLIDSKVLDGTPIDPWGHPYVYRMEGKSGAVLSLGSDGKPGGTGDAADLFSGGIVAQEVQP</sequence>
<dbReference type="SUPFAM" id="SSF54523">
    <property type="entry name" value="Pili subunits"/>
    <property type="match status" value="1"/>
</dbReference>
<proteinExistence type="predicted"/>
<dbReference type="InterPro" id="IPR045584">
    <property type="entry name" value="Pilin-like"/>
</dbReference>
<evidence type="ECO:0000313" key="4">
    <source>
        <dbReference type="EMBL" id="RKG99864.1"/>
    </source>
</evidence>
<gene>
    <name evidence="4" type="ORF">D7X32_25360</name>
</gene>
<dbReference type="Gene3D" id="3.30.700.10">
    <property type="entry name" value="Glycoprotein, Type 4 Pilin"/>
    <property type="match status" value="1"/>
</dbReference>
<protein>
    <submittedName>
        <fullName evidence="4">General secretion pathway protein GspG</fullName>
    </submittedName>
</protein>
<dbReference type="Proteomes" id="UP000268313">
    <property type="component" value="Unassembled WGS sequence"/>
</dbReference>
<feature type="region of interest" description="Disordered" evidence="1">
    <location>
        <begin position="1"/>
        <end position="21"/>
    </location>
</feature>
<comment type="caution">
    <text evidence="4">The sequence shown here is derived from an EMBL/GenBank/DDBJ whole genome shotgun (WGS) entry which is preliminary data.</text>
</comment>
<keyword evidence="5" id="KW-1185">Reference proteome</keyword>
<keyword evidence="2" id="KW-0472">Membrane</keyword>
<keyword evidence="2" id="KW-0812">Transmembrane</keyword>
<accession>A0A3A8K6A1</accession>
<dbReference type="InterPro" id="IPR013545">
    <property type="entry name" value="T2SS_protein-GspG_C"/>
</dbReference>
<dbReference type="OrthoDB" id="9795612at2"/>
<keyword evidence="2" id="KW-1133">Transmembrane helix</keyword>